<keyword evidence="1" id="KW-0812">Transmembrane</keyword>
<name>A0A654M1R9_9ARCH</name>
<keyword evidence="1" id="KW-0472">Membrane</keyword>
<keyword evidence="3" id="KW-1185">Reference proteome</keyword>
<reference evidence="3" key="1">
    <citation type="submission" date="2015-10" db="EMBL/GenBank/DDBJ databases">
        <title>Niche specialization of a soil ammonia-oxidizing archaeon, Candidatus Nitrosocosmicus oleophilus.</title>
        <authorList>
            <person name="Jung M.-Y."/>
            <person name="Rhee S.-K."/>
        </authorList>
    </citation>
    <scope>NUCLEOTIDE SEQUENCE [LARGE SCALE GENOMIC DNA]</scope>
    <source>
        <strain evidence="3">MY3</strain>
    </source>
</reference>
<evidence type="ECO:0000313" key="3">
    <source>
        <dbReference type="Proteomes" id="UP000058925"/>
    </source>
</evidence>
<organism evidence="2 3">
    <name type="scientific">Candidatus Nitrosocosmicus oleophilus</name>
    <dbReference type="NCBI Taxonomy" id="1353260"/>
    <lineage>
        <taxon>Archaea</taxon>
        <taxon>Nitrososphaerota</taxon>
        <taxon>Nitrososphaeria</taxon>
        <taxon>Nitrososphaerales</taxon>
        <taxon>Nitrososphaeraceae</taxon>
        <taxon>Candidatus Nitrosocosmicus</taxon>
    </lineage>
</organism>
<evidence type="ECO:0000313" key="2">
    <source>
        <dbReference type="EMBL" id="ALI37774.1"/>
    </source>
</evidence>
<dbReference type="RefSeq" id="WP_196816781.1">
    <property type="nucleotide sequence ID" value="NZ_CP012850.1"/>
</dbReference>
<protein>
    <submittedName>
        <fullName evidence="2">Uncharacterized protein</fullName>
    </submittedName>
</protein>
<proteinExistence type="predicted"/>
<dbReference type="AlphaFoldDB" id="A0A654M1R9"/>
<dbReference type="Proteomes" id="UP000058925">
    <property type="component" value="Chromosome"/>
</dbReference>
<feature type="transmembrane region" description="Helical" evidence="1">
    <location>
        <begin position="7"/>
        <end position="27"/>
    </location>
</feature>
<dbReference type="EMBL" id="CP012850">
    <property type="protein sequence ID" value="ALI37774.1"/>
    <property type="molecule type" value="Genomic_DNA"/>
</dbReference>
<dbReference type="KEGG" id="taa:NMY3_03592"/>
<sequence>MSCKDSFARYPLFITIIIMGTGIVLMFQNSNTIEAGATTFMQDNSNSTTSSTPSTAVATTSALNNTFYHDSDGEINKLTSAFGLPFYELTDAKDTGKEVLNIDPQQTKDSYIAQGNMKGIGNVTEYGTYISTYSSPEISSTGKGMIVQNDNVATFTAEDTGKYDNDGNLLLKGTMFFQSDDKKMESIDGKIGLYLYWKDANGTDWTKTWLWK</sequence>
<evidence type="ECO:0000256" key="1">
    <source>
        <dbReference type="SAM" id="Phobius"/>
    </source>
</evidence>
<dbReference type="GeneID" id="60423409"/>
<accession>A0A654M1R9</accession>
<dbReference type="OrthoDB" id="11961at2157"/>
<gene>
    <name evidence="2" type="ORF">NMY3_03592</name>
</gene>
<keyword evidence="1" id="KW-1133">Transmembrane helix</keyword>